<feature type="domain" description="Trigger factor ribosome-binding bacterial" evidence="11">
    <location>
        <begin position="1"/>
        <end position="144"/>
    </location>
</feature>
<dbReference type="GO" id="GO:0051083">
    <property type="term" value="P:'de novo' cotranslational protein folding"/>
    <property type="evidence" value="ECO:0007669"/>
    <property type="project" value="TreeGrafter"/>
</dbReference>
<evidence type="ECO:0000259" key="12">
    <source>
        <dbReference type="Pfam" id="PF05698"/>
    </source>
</evidence>
<feature type="domain" description="Trigger factor C-terminal" evidence="12">
    <location>
        <begin position="270"/>
        <end position="426"/>
    </location>
</feature>
<keyword evidence="7 9" id="KW-0413">Isomerase</keyword>
<feature type="region of interest" description="Disordered" evidence="10">
    <location>
        <begin position="473"/>
        <end position="492"/>
    </location>
</feature>
<evidence type="ECO:0000313" key="13">
    <source>
        <dbReference type="EMBL" id="NBI35110.1"/>
    </source>
</evidence>
<sequence>METKVETLEDGRLKVVATVDAADVDARIKKTYKDFANKYNFPGFRKGHAPRPVIDNALGKEAVVASVTDDVINDTYPLVIDQLRLYPLGHPQFDQADLVKGGQPYSFSFTVAVKPEIELDDYSPVAIDLPPAGATDTEVDEQIELLRQHYQTLEDAPANTKVKADSYVELSLEATDAAGEPVASLTSESRPYVLGSGLLPESFDENLVGLKKGQEAEFTIDVPEDAPVLLSGVQGKTDKLNFKVTVNAVKKEVLPELNDQWAKDTLGFDTLEAVREQVRNSIDAQKAAMLPRMKEGRILEALAARATAEAPEGMVEEAESNLLQDFFRQLQAQGMSFDMYLNQAGITPDQFKADVKQQAADVAKQDLALDAWAKHEGIEATDEDVVAEFAASGVEDPAKTVEEWRAAGNLHFVRQGILRTKAVTRLMDEAVVTEVEPGSEDEAPKAKKASKPKAKKAKKDAAEDKVAADIAEGDAAAAADVAAEAAAEQSAE</sequence>
<dbReference type="InterPro" id="IPR037041">
    <property type="entry name" value="Trigger_fac_C_sf"/>
</dbReference>
<accession>A0A7C9NZX8</accession>
<dbReference type="SUPFAM" id="SSF102735">
    <property type="entry name" value="Trigger factor ribosome-binding domain"/>
    <property type="match status" value="1"/>
</dbReference>
<dbReference type="HAMAP" id="MF_00303">
    <property type="entry name" value="Trigger_factor_Tig"/>
    <property type="match status" value="1"/>
</dbReference>
<keyword evidence="9" id="KW-0963">Cytoplasm</keyword>
<evidence type="ECO:0000256" key="9">
    <source>
        <dbReference type="HAMAP-Rule" id="MF_00303"/>
    </source>
</evidence>
<evidence type="ECO:0000256" key="3">
    <source>
        <dbReference type="ARBA" id="ARBA00013194"/>
    </source>
</evidence>
<keyword evidence="9" id="KW-0132">Cell division</keyword>
<dbReference type="InterPro" id="IPR008880">
    <property type="entry name" value="Trigger_fac_C"/>
</dbReference>
<feature type="compositionally biased region" description="Basic residues" evidence="10">
    <location>
        <begin position="446"/>
        <end position="458"/>
    </location>
</feature>
<dbReference type="SUPFAM" id="SSF54534">
    <property type="entry name" value="FKBP-like"/>
    <property type="match status" value="1"/>
</dbReference>
<dbReference type="AlphaFoldDB" id="A0A7C9NZX8"/>
<dbReference type="GO" id="GO:0051301">
    <property type="term" value="P:cell division"/>
    <property type="evidence" value="ECO:0007669"/>
    <property type="project" value="UniProtKB-KW"/>
</dbReference>
<comment type="subcellular location">
    <subcellularLocation>
        <location evidence="9">Cytoplasm</location>
    </subcellularLocation>
    <text evidence="9">About half TF is bound to the ribosome near the polypeptide exit tunnel while the other half is free in the cytoplasm.</text>
</comment>
<organism evidence="13">
    <name type="scientific">Muribaculaceae bacterium Z82</name>
    <dbReference type="NCBI Taxonomy" id="2304548"/>
    <lineage>
        <taxon>Bacteria</taxon>
        <taxon>Pseudomonadati</taxon>
        <taxon>Bacteroidota</taxon>
        <taxon>Bacteroidia</taxon>
        <taxon>Bacteroidales</taxon>
        <taxon>Muribaculaceae</taxon>
    </lineage>
</organism>
<keyword evidence="9" id="KW-0131">Cell cycle</keyword>
<feature type="region of interest" description="Disordered" evidence="10">
    <location>
        <begin position="435"/>
        <end position="466"/>
    </location>
</feature>
<dbReference type="Pfam" id="PF05697">
    <property type="entry name" value="Trigger_N"/>
    <property type="match status" value="1"/>
</dbReference>
<comment type="domain">
    <text evidence="9">Consists of 3 domains; the N-terminus binds the ribosome, the middle domain has PPIase activity, while the C-terminus has intrinsic chaperone activity on its own.</text>
</comment>
<dbReference type="SUPFAM" id="SSF109998">
    <property type="entry name" value="Triger factor/SurA peptide-binding domain-like"/>
    <property type="match status" value="1"/>
</dbReference>
<evidence type="ECO:0000256" key="5">
    <source>
        <dbReference type="ARBA" id="ARBA00023110"/>
    </source>
</evidence>
<dbReference type="Gene3D" id="3.10.50.40">
    <property type="match status" value="1"/>
</dbReference>
<comment type="function">
    <text evidence="9">Involved in protein export. Acts as a chaperone by maintaining the newly synthesized protein in an open conformation. Functions as a peptidyl-prolyl cis-trans isomerase.</text>
</comment>
<dbReference type="InterPro" id="IPR046357">
    <property type="entry name" value="PPIase_dom_sf"/>
</dbReference>
<dbReference type="EC" id="5.2.1.8" evidence="3 9"/>
<evidence type="ECO:0000256" key="8">
    <source>
        <dbReference type="ARBA" id="ARBA00029986"/>
    </source>
</evidence>
<evidence type="ECO:0000256" key="6">
    <source>
        <dbReference type="ARBA" id="ARBA00023186"/>
    </source>
</evidence>
<dbReference type="GO" id="GO:0044183">
    <property type="term" value="F:protein folding chaperone"/>
    <property type="evidence" value="ECO:0007669"/>
    <property type="project" value="TreeGrafter"/>
</dbReference>
<gene>
    <name evidence="9 13" type="primary">tig</name>
    <name evidence="13" type="ORF">D1639_08735</name>
</gene>
<dbReference type="InterPro" id="IPR008881">
    <property type="entry name" value="Trigger_fac_ribosome-bd_bac"/>
</dbReference>
<evidence type="ECO:0000256" key="2">
    <source>
        <dbReference type="ARBA" id="ARBA00005464"/>
    </source>
</evidence>
<reference evidence="13" key="1">
    <citation type="submission" date="2018-08" db="EMBL/GenBank/DDBJ databases">
        <title>Murine metabolic-syndrome-specific gut microbial biobank.</title>
        <authorList>
            <person name="Liu C."/>
        </authorList>
    </citation>
    <scope>NUCLEOTIDE SEQUENCE [LARGE SCALE GENOMIC DNA]</scope>
    <source>
        <strain evidence="13">Z82</strain>
    </source>
</reference>
<dbReference type="GO" id="GO:0015031">
    <property type="term" value="P:protein transport"/>
    <property type="evidence" value="ECO:0007669"/>
    <property type="project" value="UniProtKB-UniRule"/>
</dbReference>
<dbReference type="Gene3D" id="1.10.3120.10">
    <property type="entry name" value="Trigger factor, C-terminal domain"/>
    <property type="match status" value="1"/>
</dbReference>
<dbReference type="PANTHER" id="PTHR30560:SF3">
    <property type="entry name" value="TRIGGER FACTOR-LIKE PROTEIN TIG, CHLOROPLASTIC"/>
    <property type="match status" value="1"/>
</dbReference>
<dbReference type="InterPro" id="IPR027304">
    <property type="entry name" value="Trigger_fact/SurA_dom_sf"/>
</dbReference>
<evidence type="ECO:0000256" key="10">
    <source>
        <dbReference type="SAM" id="MobiDB-lite"/>
    </source>
</evidence>
<dbReference type="GO" id="GO:0043022">
    <property type="term" value="F:ribosome binding"/>
    <property type="evidence" value="ECO:0007669"/>
    <property type="project" value="TreeGrafter"/>
</dbReference>
<dbReference type="Gene3D" id="3.30.70.1050">
    <property type="entry name" value="Trigger factor ribosome-binding domain"/>
    <property type="match status" value="1"/>
</dbReference>
<name>A0A7C9NZX8_9BACT</name>
<evidence type="ECO:0000256" key="4">
    <source>
        <dbReference type="ARBA" id="ARBA00016902"/>
    </source>
</evidence>
<dbReference type="GO" id="GO:0003755">
    <property type="term" value="F:peptidyl-prolyl cis-trans isomerase activity"/>
    <property type="evidence" value="ECO:0007669"/>
    <property type="project" value="UniProtKB-UniRule"/>
</dbReference>
<dbReference type="PIRSF" id="PIRSF003095">
    <property type="entry name" value="Trigger_factor"/>
    <property type="match status" value="1"/>
</dbReference>
<comment type="similarity">
    <text evidence="2 9">Belongs to the FKBP-type PPIase family. Tig subfamily.</text>
</comment>
<evidence type="ECO:0000259" key="11">
    <source>
        <dbReference type="Pfam" id="PF05697"/>
    </source>
</evidence>
<keyword evidence="6 9" id="KW-0143">Chaperone</keyword>
<dbReference type="InterPro" id="IPR005215">
    <property type="entry name" value="Trig_fac"/>
</dbReference>
<keyword evidence="5 9" id="KW-0697">Rotamase</keyword>
<proteinExistence type="inferred from homology"/>
<dbReference type="EMBL" id="QWKH01000075">
    <property type="protein sequence ID" value="NBI35110.1"/>
    <property type="molecule type" value="Genomic_DNA"/>
</dbReference>
<dbReference type="Pfam" id="PF05698">
    <property type="entry name" value="Trigger_C"/>
    <property type="match status" value="1"/>
</dbReference>
<dbReference type="NCBIfam" id="TIGR00115">
    <property type="entry name" value="tig"/>
    <property type="match status" value="1"/>
</dbReference>
<comment type="catalytic activity">
    <reaction evidence="1 9">
        <text>[protein]-peptidylproline (omega=180) = [protein]-peptidylproline (omega=0)</text>
        <dbReference type="Rhea" id="RHEA:16237"/>
        <dbReference type="Rhea" id="RHEA-COMP:10747"/>
        <dbReference type="Rhea" id="RHEA-COMP:10748"/>
        <dbReference type="ChEBI" id="CHEBI:83833"/>
        <dbReference type="ChEBI" id="CHEBI:83834"/>
        <dbReference type="EC" id="5.2.1.8"/>
    </reaction>
</comment>
<dbReference type="GO" id="GO:0043335">
    <property type="term" value="P:protein unfolding"/>
    <property type="evidence" value="ECO:0007669"/>
    <property type="project" value="TreeGrafter"/>
</dbReference>
<evidence type="ECO:0000256" key="1">
    <source>
        <dbReference type="ARBA" id="ARBA00000971"/>
    </source>
</evidence>
<comment type="caution">
    <text evidence="13">The sequence shown here is derived from an EMBL/GenBank/DDBJ whole genome shotgun (WGS) entry which is preliminary data.</text>
</comment>
<evidence type="ECO:0000256" key="7">
    <source>
        <dbReference type="ARBA" id="ARBA00023235"/>
    </source>
</evidence>
<dbReference type="PANTHER" id="PTHR30560">
    <property type="entry name" value="TRIGGER FACTOR CHAPERONE AND PEPTIDYL-PROLYL CIS/TRANS ISOMERASE"/>
    <property type="match status" value="1"/>
</dbReference>
<protein>
    <recommendedName>
        <fullName evidence="4 9">Trigger factor</fullName>
        <shortName evidence="9">TF</shortName>
        <ecNumber evidence="3 9">5.2.1.8</ecNumber>
    </recommendedName>
    <alternativeName>
        <fullName evidence="8 9">PPIase</fullName>
    </alternativeName>
</protein>
<dbReference type="GO" id="GO:0005737">
    <property type="term" value="C:cytoplasm"/>
    <property type="evidence" value="ECO:0007669"/>
    <property type="project" value="UniProtKB-SubCell"/>
</dbReference>
<dbReference type="InterPro" id="IPR036611">
    <property type="entry name" value="Trigger_fac_ribosome-bd_sf"/>
</dbReference>